<dbReference type="Proteomes" id="UP000315750">
    <property type="component" value="Chromosome"/>
</dbReference>
<evidence type="ECO:0000313" key="2">
    <source>
        <dbReference type="EMBL" id="QDU57309.1"/>
    </source>
</evidence>
<dbReference type="KEGG" id="amuc:Pan181_35240"/>
<sequence>MPQLHCSADSEIIKTGYNTTTMARNNQQIARTLQSMLRSGQGRMRTSTMLVMLVLVGGYLFAEPALESQFGVDLPGIHTPSDEVAEANPSEIPQPAGKAEQPAKSTPADAKPAEAKSAEAPAPLALDDVLEEIGRDTYRTEAGLIYGRGSVHGTRIEHLKSHAKDDPDRPGQHGVFDENDPAKLVQLIDEVYLKALEGGRQVQHEHQGSRDVYTVDMQRRIGSIGGESGARRNHPPARHVRLVVDGERFITAYPVTP</sequence>
<accession>A0A518ARG1</accession>
<reference evidence="2 3" key="1">
    <citation type="submission" date="2019-02" db="EMBL/GenBank/DDBJ databases">
        <title>Deep-cultivation of Planctomycetes and their phenomic and genomic characterization uncovers novel biology.</title>
        <authorList>
            <person name="Wiegand S."/>
            <person name="Jogler M."/>
            <person name="Boedeker C."/>
            <person name="Pinto D."/>
            <person name="Vollmers J."/>
            <person name="Rivas-Marin E."/>
            <person name="Kohn T."/>
            <person name="Peeters S.H."/>
            <person name="Heuer A."/>
            <person name="Rast P."/>
            <person name="Oberbeckmann S."/>
            <person name="Bunk B."/>
            <person name="Jeske O."/>
            <person name="Meyerdierks A."/>
            <person name="Storesund J.E."/>
            <person name="Kallscheuer N."/>
            <person name="Luecker S."/>
            <person name="Lage O.M."/>
            <person name="Pohl T."/>
            <person name="Merkel B.J."/>
            <person name="Hornburger P."/>
            <person name="Mueller R.-W."/>
            <person name="Bruemmer F."/>
            <person name="Labrenz M."/>
            <person name="Spormann A.M."/>
            <person name="Op den Camp H."/>
            <person name="Overmann J."/>
            <person name="Amann R."/>
            <person name="Jetten M.S.M."/>
            <person name="Mascher T."/>
            <person name="Medema M.H."/>
            <person name="Devos D.P."/>
            <person name="Kaster A.-K."/>
            <person name="Ovreas L."/>
            <person name="Rohde M."/>
            <person name="Galperin M.Y."/>
            <person name="Jogler C."/>
        </authorList>
    </citation>
    <scope>NUCLEOTIDE SEQUENCE [LARGE SCALE GENOMIC DNA]</scope>
    <source>
        <strain evidence="2 3">Pan181</strain>
    </source>
</reference>
<proteinExistence type="predicted"/>
<feature type="region of interest" description="Disordered" evidence="1">
    <location>
        <begin position="80"/>
        <end position="120"/>
    </location>
</feature>
<name>A0A518ARG1_9BACT</name>
<protein>
    <submittedName>
        <fullName evidence="2">Uncharacterized protein</fullName>
    </submittedName>
</protein>
<gene>
    <name evidence="2" type="ORF">Pan181_35240</name>
</gene>
<dbReference type="EMBL" id="CP036278">
    <property type="protein sequence ID" value="QDU57309.1"/>
    <property type="molecule type" value="Genomic_DNA"/>
</dbReference>
<organism evidence="2 3">
    <name type="scientific">Aeoliella mucimassa</name>
    <dbReference type="NCBI Taxonomy" id="2527972"/>
    <lineage>
        <taxon>Bacteria</taxon>
        <taxon>Pseudomonadati</taxon>
        <taxon>Planctomycetota</taxon>
        <taxon>Planctomycetia</taxon>
        <taxon>Pirellulales</taxon>
        <taxon>Lacipirellulaceae</taxon>
        <taxon>Aeoliella</taxon>
    </lineage>
</organism>
<evidence type="ECO:0000256" key="1">
    <source>
        <dbReference type="SAM" id="MobiDB-lite"/>
    </source>
</evidence>
<evidence type="ECO:0000313" key="3">
    <source>
        <dbReference type="Proteomes" id="UP000315750"/>
    </source>
</evidence>
<keyword evidence="3" id="KW-1185">Reference proteome</keyword>
<dbReference type="AlphaFoldDB" id="A0A518ARG1"/>